<keyword evidence="2 6" id="KW-0441">Lipid A biosynthesis</keyword>
<dbReference type="NCBIfam" id="TIGR01852">
    <property type="entry name" value="lipid_A_lpxA"/>
    <property type="match status" value="1"/>
</dbReference>
<comment type="function">
    <text evidence="6">Involved in the biosynthesis of lipid A, a phosphorylated glycolipid that anchors the lipopolysaccharide to the outer membrane of the cell.</text>
</comment>
<keyword evidence="9" id="KW-1185">Reference proteome</keyword>
<dbReference type="PIRSF" id="PIRSF000456">
    <property type="entry name" value="UDP-GlcNAc_acltr"/>
    <property type="match status" value="1"/>
</dbReference>
<comment type="caution">
    <text evidence="8">The sequence shown here is derived from an EMBL/GenBank/DDBJ whole genome shotgun (WGS) entry which is preliminary data.</text>
</comment>
<feature type="domain" description="UDP N-acetylglucosamine O-acyltransferase C-terminal" evidence="7">
    <location>
        <begin position="174"/>
        <end position="255"/>
    </location>
</feature>
<dbReference type="Pfam" id="PF13720">
    <property type="entry name" value="Acetyltransf_11"/>
    <property type="match status" value="1"/>
</dbReference>
<reference evidence="8 9" key="1">
    <citation type="submission" date="2020-11" db="EMBL/GenBank/DDBJ databases">
        <title>Sulfur oxidizing isolate from Hospital Hole Sinkhole.</title>
        <authorList>
            <person name="Scott K.M."/>
        </authorList>
    </citation>
    <scope>NUCLEOTIDE SEQUENCE [LARGE SCALE GENOMIC DNA]</scope>
    <source>
        <strain evidence="8 9">HH1</strain>
    </source>
</reference>
<evidence type="ECO:0000256" key="2">
    <source>
        <dbReference type="ARBA" id="ARBA00022556"/>
    </source>
</evidence>
<comment type="catalytic activity">
    <reaction evidence="6">
        <text>a (3R)-hydroxyacyl-[ACP] + UDP-N-acetyl-alpha-D-glucosamine = a UDP-3-O-[(3R)-3-hydroxyacyl]-N-acetyl-alpha-D-glucosamine + holo-[ACP]</text>
        <dbReference type="Rhea" id="RHEA:67812"/>
        <dbReference type="Rhea" id="RHEA-COMP:9685"/>
        <dbReference type="Rhea" id="RHEA-COMP:9945"/>
        <dbReference type="ChEBI" id="CHEBI:57705"/>
        <dbReference type="ChEBI" id="CHEBI:64479"/>
        <dbReference type="ChEBI" id="CHEBI:78827"/>
        <dbReference type="ChEBI" id="CHEBI:173225"/>
        <dbReference type="EC" id="2.3.1.129"/>
    </reaction>
</comment>
<dbReference type="HAMAP" id="MF_00387">
    <property type="entry name" value="LpxA"/>
    <property type="match status" value="1"/>
</dbReference>
<protein>
    <recommendedName>
        <fullName evidence="6">Acyl-[acyl-carrier-protein]--UDP-N-acetylglucosamine O-acyltransferase</fullName>
        <shortName evidence="6">UDP-N-acetylglucosamine acyltransferase</shortName>
        <ecNumber evidence="6">2.3.1.129</ecNumber>
    </recommendedName>
</protein>
<keyword evidence="4 6" id="KW-0443">Lipid metabolism</keyword>
<keyword evidence="6" id="KW-0677">Repeat</keyword>
<dbReference type="SUPFAM" id="SSF51161">
    <property type="entry name" value="Trimeric LpxA-like enzymes"/>
    <property type="match status" value="1"/>
</dbReference>
<evidence type="ECO:0000313" key="8">
    <source>
        <dbReference type="EMBL" id="MBF6056824.1"/>
    </source>
</evidence>
<gene>
    <name evidence="6 8" type="primary">lpxA</name>
    <name evidence="8" type="ORF">H8792_000535</name>
</gene>
<dbReference type="Gene3D" id="1.20.1180.10">
    <property type="entry name" value="Udp N-acetylglucosamine O-acyltransferase, C-terminal domain"/>
    <property type="match status" value="1"/>
</dbReference>
<evidence type="ECO:0000256" key="1">
    <source>
        <dbReference type="ARBA" id="ARBA00022516"/>
    </source>
</evidence>
<accession>A0ABS0BSN4</accession>
<sequence length="256" mass="27998">MIHSTAVIDPKARIAEGVKIGPYCVIEGEVTLGEGCILDSHVVIQGPTQIGKNNRFYPFGCIGAAPQDKKYRDEPTLLIIGDDNTFRENVTVNRGTIQDIGKTVIGNGNWIMAGVHIAHDCIVGNNCIFANAAALAGHVIVDDWAILGGYSLVHQFCRIGAHSFCGMGSVINQDVPNFVVVSGNLAQARGINLEGMKRRGFDSDQLRLVKNAYRSMYRSGQRLTDSIEELRSINDEKQTLTPLIDFLEESKRGIVR</sequence>
<dbReference type="Pfam" id="PF00132">
    <property type="entry name" value="Hexapep"/>
    <property type="match status" value="1"/>
</dbReference>
<comment type="subunit">
    <text evidence="6">Homotrimer.</text>
</comment>
<dbReference type="EC" id="2.3.1.129" evidence="6"/>
<evidence type="ECO:0000256" key="4">
    <source>
        <dbReference type="ARBA" id="ARBA00023098"/>
    </source>
</evidence>
<dbReference type="GO" id="GO:0008780">
    <property type="term" value="F:acyl-[acyl-carrier-protein]-UDP-N-acetylglucosamine O-acyltransferase activity"/>
    <property type="evidence" value="ECO:0007669"/>
    <property type="project" value="UniProtKB-EC"/>
</dbReference>
<dbReference type="PANTHER" id="PTHR43480">
    <property type="entry name" value="ACYL-[ACYL-CARRIER-PROTEIN]--UDP-N-ACETYLGLUCOSAMINE O-ACYLTRANSFERASE"/>
    <property type="match status" value="1"/>
</dbReference>
<dbReference type="RefSeq" id="WP_194947188.1">
    <property type="nucleotide sequence ID" value="NZ_JACBGI020000001.1"/>
</dbReference>
<dbReference type="InterPro" id="IPR037157">
    <property type="entry name" value="Acetyltransf_C_sf"/>
</dbReference>
<keyword evidence="1 6" id="KW-0444">Lipid biosynthesis</keyword>
<dbReference type="CDD" id="cd03351">
    <property type="entry name" value="LbH_UDP-GlcNAc_AT"/>
    <property type="match status" value="1"/>
</dbReference>
<evidence type="ECO:0000313" key="9">
    <source>
        <dbReference type="Proteomes" id="UP001193680"/>
    </source>
</evidence>
<dbReference type="Gene3D" id="2.160.10.10">
    <property type="entry name" value="Hexapeptide repeat proteins"/>
    <property type="match status" value="1"/>
</dbReference>
<evidence type="ECO:0000256" key="3">
    <source>
        <dbReference type="ARBA" id="ARBA00022679"/>
    </source>
</evidence>
<evidence type="ECO:0000256" key="6">
    <source>
        <dbReference type="HAMAP-Rule" id="MF_00387"/>
    </source>
</evidence>
<evidence type="ECO:0000259" key="7">
    <source>
        <dbReference type="Pfam" id="PF13720"/>
    </source>
</evidence>
<name>A0ABS0BSN4_9GAMM</name>
<dbReference type="Proteomes" id="UP001193680">
    <property type="component" value="Unassembled WGS sequence"/>
</dbReference>
<comment type="subcellular location">
    <subcellularLocation>
        <location evidence="6">Cytoplasm</location>
    </subcellularLocation>
</comment>
<dbReference type="PANTHER" id="PTHR43480:SF1">
    <property type="entry name" value="ACYL-[ACYL-CARRIER-PROTEIN]--UDP-N-ACETYLGLUCOSAMINE O-ACYLTRANSFERASE, MITOCHONDRIAL-RELATED"/>
    <property type="match status" value="1"/>
</dbReference>
<keyword evidence="3 6" id="KW-0808">Transferase</keyword>
<dbReference type="InterPro" id="IPR001451">
    <property type="entry name" value="Hexapep"/>
</dbReference>
<dbReference type="InterPro" id="IPR010137">
    <property type="entry name" value="Lipid_A_LpxA"/>
</dbReference>
<proteinExistence type="inferred from homology"/>
<dbReference type="InterPro" id="IPR011004">
    <property type="entry name" value="Trimer_LpxA-like_sf"/>
</dbReference>
<comment type="pathway">
    <text evidence="6">Glycolipid biosynthesis; lipid IV(A) biosynthesis; lipid IV(A) from (3R)-3-hydroxytetradecanoyl-[acyl-carrier-protein] and UDP-N-acetyl-alpha-D-glucosamine: step 1/6.</text>
</comment>
<dbReference type="EMBL" id="JACBGI020000001">
    <property type="protein sequence ID" value="MBF6056824.1"/>
    <property type="molecule type" value="Genomic_DNA"/>
</dbReference>
<comment type="similarity">
    <text evidence="6">Belongs to the transferase hexapeptide repeat family. LpxA subfamily.</text>
</comment>
<organism evidence="8 9">
    <name type="scientific">Thiomicrorhabdus heinhorstiae</name>
    <dbReference type="NCBI Taxonomy" id="2748010"/>
    <lineage>
        <taxon>Bacteria</taxon>
        <taxon>Pseudomonadati</taxon>
        <taxon>Pseudomonadota</taxon>
        <taxon>Gammaproteobacteria</taxon>
        <taxon>Thiotrichales</taxon>
        <taxon>Piscirickettsiaceae</taxon>
        <taxon>Thiomicrorhabdus</taxon>
    </lineage>
</organism>
<keyword evidence="6" id="KW-0963">Cytoplasm</keyword>
<dbReference type="NCBIfam" id="NF003657">
    <property type="entry name" value="PRK05289.1"/>
    <property type="match status" value="1"/>
</dbReference>
<evidence type="ECO:0000256" key="5">
    <source>
        <dbReference type="ARBA" id="ARBA00023315"/>
    </source>
</evidence>
<keyword evidence="5 6" id="KW-0012">Acyltransferase</keyword>
<dbReference type="InterPro" id="IPR029098">
    <property type="entry name" value="Acetyltransf_C"/>
</dbReference>